<dbReference type="Pfam" id="PF25198">
    <property type="entry name" value="Spore_GerAC_N"/>
    <property type="match status" value="1"/>
</dbReference>
<evidence type="ECO:0000256" key="4">
    <source>
        <dbReference type="ARBA" id="ARBA00022729"/>
    </source>
</evidence>
<evidence type="ECO:0000256" key="6">
    <source>
        <dbReference type="ARBA" id="ARBA00023139"/>
    </source>
</evidence>
<evidence type="ECO:0000259" key="10">
    <source>
        <dbReference type="Pfam" id="PF25198"/>
    </source>
</evidence>
<feature type="chain" id="PRO_5039319657" evidence="8">
    <location>
        <begin position="24"/>
        <end position="370"/>
    </location>
</feature>
<dbReference type="Gene3D" id="3.30.300.210">
    <property type="entry name" value="Nutrient germinant receptor protein C, domain 3"/>
    <property type="match status" value="1"/>
</dbReference>
<dbReference type="InterPro" id="IPR046953">
    <property type="entry name" value="Spore_GerAC-like_C"/>
</dbReference>
<evidence type="ECO:0000313" key="12">
    <source>
        <dbReference type="Proteomes" id="UP000092573"/>
    </source>
</evidence>
<feature type="signal peptide" evidence="8">
    <location>
        <begin position="1"/>
        <end position="23"/>
    </location>
</feature>
<protein>
    <submittedName>
        <fullName evidence="11">Uncharacterized protein</fullName>
    </submittedName>
</protein>
<keyword evidence="5" id="KW-0472">Membrane</keyword>
<dbReference type="STRING" id="1462996.AWM70_06370"/>
<name>A0A1B1MYK6_9BACL</name>
<evidence type="ECO:0000256" key="7">
    <source>
        <dbReference type="ARBA" id="ARBA00023288"/>
    </source>
</evidence>
<feature type="domain" description="Spore germination protein N-terminal" evidence="10">
    <location>
        <begin position="24"/>
        <end position="198"/>
    </location>
</feature>
<dbReference type="OrthoDB" id="9816067at2"/>
<dbReference type="InterPro" id="IPR008844">
    <property type="entry name" value="Spore_GerAC-like"/>
</dbReference>
<comment type="similarity">
    <text evidence="2">Belongs to the GerABKC lipoprotein family.</text>
</comment>
<dbReference type="AlphaFoldDB" id="A0A1B1MYK6"/>
<gene>
    <name evidence="11" type="ORF">AWM70_06370</name>
</gene>
<dbReference type="RefSeq" id="WP_068694849.1">
    <property type="nucleotide sequence ID" value="NZ_CP014167.1"/>
</dbReference>
<comment type="subcellular location">
    <subcellularLocation>
        <location evidence="1">Membrane</location>
        <topology evidence="1">Lipid-anchor</topology>
    </subcellularLocation>
</comment>
<evidence type="ECO:0000259" key="9">
    <source>
        <dbReference type="Pfam" id="PF05504"/>
    </source>
</evidence>
<dbReference type="NCBIfam" id="TIGR02887">
    <property type="entry name" value="spore_ger_x_C"/>
    <property type="match status" value="1"/>
</dbReference>
<dbReference type="GO" id="GO:0016020">
    <property type="term" value="C:membrane"/>
    <property type="evidence" value="ECO:0007669"/>
    <property type="project" value="UniProtKB-SubCell"/>
</dbReference>
<organism evidence="11 12">
    <name type="scientific">Paenibacillus yonginensis</name>
    <dbReference type="NCBI Taxonomy" id="1462996"/>
    <lineage>
        <taxon>Bacteria</taxon>
        <taxon>Bacillati</taxon>
        <taxon>Bacillota</taxon>
        <taxon>Bacilli</taxon>
        <taxon>Bacillales</taxon>
        <taxon>Paenibacillaceae</taxon>
        <taxon>Paenibacillus</taxon>
    </lineage>
</organism>
<dbReference type="Pfam" id="PF05504">
    <property type="entry name" value="Spore_GerAC"/>
    <property type="match status" value="1"/>
</dbReference>
<keyword evidence="3" id="KW-0309">Germination</keyword>
<dbReference type="Proteomes" id="UP000092573">
    <property type="component" value="Chromosome"/>
</dbReference>
<keyword evidence="6" id="KW-0564">Palmitate</keyword>
<evidence type="ECO:0000313" key="11">
    <source>
        <dbReference type="EMBL" id="ANS74253.1"/>
    </source>
</evidence>
<evidence type="ECO:0000256" key="1">
    <source>
        <dbReference type="ARBA" id="ARBA00004635"/>
    </source>
</evidence>
<reference evidence="11 12" key="1">
    <citation type="submission" date="2016-01" db="EMBL/GenBank/DDBJ databases">
        <title>Complete Genome Sequence of Paenibacillus yonginensis DCY84, a novel Plant Growth-Promoting Bacteria with Elicitation of Induced Systemic Resistance.</title>
        <authorList>
            <person name="Kim Y.J."/>
            <person name="Yang D.C."/>
            <person name="Sukweenadhi J."/>
        </authorList>
    </citation>
    <scope>NUCLEOTIDE SEQUENCE [LARGE SCALE GENOMIC DNA]</scope>
    <source>
        <strain evidence="11 12">DCY84</strain>
    </source>
</reference>
<proteinExistence type="inferred from homology"/>
<feature type="domain" description="Spore germination GerAC-like C-terminal" evidence="9">
    <location>
        <begin position="218"/>
        <end position="370"/>
    </location>
</feature>
<evidence type="ECO:0000256" key="8">
    <source>
        <dbReference type="SAM" id="SignalP"/>
    </source>
</evidence>
<evidence type="ECO:0000256" key="3">
    <source>
        <dbReference type="ARBA" id="ARBA00022544"/>
    </source>
</evidence>
<dbReference type="InterPro" id="IPR057336">
    <property type="entry name" value="GerAC_N"/>
</dbReference>
<sequence>MRRKTASLLVMLIMSLLLTSCWSEREIDGIAIVTATGLDRMDNGKLRLSLQIAVPRLFGTGSAQGGVESKLDSSAGWVVSEEGDSIMEITRILQTKIPREIFYSQSRVIIIGKKLAVSGLQPVMDFFERYRQSQLISYIAISKTTALDILNFHPKFEKLGSEVLKQEMRQNLTPSVQFIDFLNTLMSEGIEPYAPMVELLPSQEGEGAQKQFNNVAVTGLAMFHKDKMVGETDEETSRGIMWVNNKIHKGVITISVPGAEREGKISTELERVAAKRITEIRNGKVHIKLKINLTENVYENTSDLDMDNARNVDLIQQKIEDSIKKRIYASCKLVQGKYNTDVYGFGQSVYRRYPKLWHKEYKERWNELFP</sequence>
<evidence type="ECO:0000256" key="2">
    <source>
        <dbReference type="ARBA" id="ARBA00007886"/>
    </source>
</evidence>
<dbReference type="KEGG" id="pyg:AWM70_06370"/>
<dbReference type="PANTHER" id="PTHR35789:SF1">
    <property type="entry name" value="SPORE GERMINATION PROTEIN B3"/>
    <property type="match status" value="1"/>
</dbReference>
<accession>A0A1B1MYK6</accession>
<dbReference type="GO" id="GO:0009847">
    <property type="term" value="P:spore germination"/>
    <property type="evidence" value="ECO:0007669"/>
    <property type="project" value="InterPro"/>
</dbReference>
<dbReference type="PANTHER" id="PTHR35789">
    <property type="entry name" value="SPORE GERMINATION PROTEIN B3"/>
    <property type="match status" value="1"/>
</dbReference>
<dbReference type="PROSITE" id="PS51257">
    <property type="entry name" value="PROKAR_LIPOPROTEIN"/>
    <property type="match status" value="1"/>
</dbReference>
<dbReference type="InterPro" id="IPR038501">
    <property type="entry name" value="Spore_GerAC_C_sf"/>
</dbReference>
<evidence type="ECO:0000256" key="5">
    <source>
        <dbReference type="ARBA" id="ARBA00023136"/>
    </source>
</evidence>
<keyword evidence="12" id="KW-1185">Reference proteome</keyword>
<keyword evidence="4 8" id="KW-0732">Signal</keyword>
<keyword evidence="7" id="KW-0449">Lipoprotein</keyword>
<dbReference type="EMBL" id="CP014167">
    <property type="protein sequence ID" value="ANS74253.1"/>
    <property type="molecule type" value="Genomic_DNA"/>
</dbReference>